<comment type="caution">
    <text evidence="2">The sequence shown here is derived from an EMBL/GenBank/DDBJ whole genome shotgun (WGS) entry which is preliminary data.</text>
</comment>
<dbReference type="InterPro" id="IPR001173">
    <property type="entry name" value="Glyco_trans_2-like"/>
</dbReference>
<keyword evidence="2" id="KW-0328">Glycosyltransferase</keyword>
<keyword evidence="2" id="KW-0808">Transferase</keyword>
<dbReference type="EC" id="2.4.-.-" evidence="2"/>
<organism evidence="2 3">
    <name type="scientific">Christiangramia crocea</name>
    <dbReference type="NCBI Taxonomy" id="2904124"/>
    <lineage>
        <taxon>Bacteria</taxon>
        <taxon>Pseudomonadati</taxon>
        <taxon>Bacteroidota</taxon>
        <taxon>Flavobacteriia</taxon>
        <taxon>Flavobacteriales</taxon>
        <taxon>Flavobacteriaceae</taxon>
        <taxon>Christiangramia</taxon>
    </lineage>
</organism>
<protein>
    <submittedName>
        <fullName evidence="2">Glycosyltransferase</fullName>
        <ecNumber evidence="2">2.4.-.-</ecNumber>
    </submittedName>
</protein>
<dbReference type="GO" id="GO:0016758">
    <property type="term" value="F:hexosyltransferase activity"/>
    <property type="evidence" value="ECO:0007669"/>
    <property type="project" value="UniProtKB-ARBA"/>
</dbReference>
<dbReference type="EMBL" id="JAJSON010000007">
    <property type="protein sequence ID" value="MCG9970425.1"/>
    <property type="molecule type" value="Genomic_DNA"/>
</dbReference>
<dbReference type="PANTHER" id="PTHR22916:SF3">
    <property type="entry name" value="UDP-GLCNAC:BETAGAL BETA-1,3-N-ACETYLGLUCOSAMINYLTRANSFERASE-LIKE PROTEIN 1"/>
    <property type="match status" value="1"/>
</dbReference>
<gene>
    <name evidence="2" type="ORF">LU635_02155</name>
</gene>
<dbReference type="AlphaFoldDB" id="A0A9X2A4F9"/>
<dbReference type="Proteomes" id="UP001139344">
    <property type="component" value="Unassembled WGS sequence"/>
</dbReference>
<proteinExistence type="predicted"/>
<dbReference type="RefSeq" id="WP_240095722.1">
    <property type="nucleotide sequence ID" value="NZ_JAJSON010000007.1"/>
</dbReference>
<feature type="domain" description="Glycosyltransferase 2-like" evidence="1">
    <location>
        <begin position="6"/>
        <end position="130"/>
    </location>
</feature>
<dbReference type="Gene3D" id="3.90.550.10">
    <property type="entry name" value="Spore Coat Polysaccharide Biosynthesis Protein SpsA, Chain A"/>
    <property type="match status" value="1"/>
</dbReference>
<dbReference type="SUPFAM" id="SSF53448">
    <property type="entry name" value="Nucleotide-diphospho-sugar transferases"/>
    <property type="match status" value="1"/>
</dbReference>
<reference evidence="2" key="1">
    <citation type="submission" date="2021-12" db="EMBL/GenBank/DDBJ databases">
        <title>Description of Gramella crocea sp. nov., a new bacterium isolated from activated sludge.</title>
        <authorList>
            <person name="Zhang X."/>
        </authorList>
    </citation>
    <scope>NUCLEOTIDE SEQUENCE</scope>
    <source>
        <strain evidence="2">YB25</strain>
    </source>
</reference>
<accession>A0A9X2A4F9</accession>
<dbReference type="Pfam" id="PF00535">
    <property type="entry name" value="Glycos_transf_2"/>
    <property type="match status" value="1"/>
</dbReference>
<evidence type="ECO:0000313" key="3">
    <source>
        <dbReference type="Proteomes" id="UP001139344"/>
    </source>
</evidence>
<dbReference type="InterPro" id="IPR029044">
    <property type="entry name" value="Nucleotide-diphossugar_trans"/>
</dbReference>
<sequence>MIPRVSVIMITYKHEKFIGQAINSVLEQQTDFNFELIIADDNSPDKTHEVVNKIIRDHPRGSLIKYFKNEMNLGANRNYIKAYNTGSGKFIAVCEGDDYWNDPFKLKKQVQFLERNPEYILCYHDAVSIDVKGKVLGKFANGNPPKELSREALMKGNQPLPLTLCYRRLGFIPVEIENITNGDTFLISVLGTQGKGGYVEVEPACYRVHEGGVWSMTSKLKRLESKIISYQVIRDYHISNNNLEIAEYYSNKIKMAHKTILFCNLKNYHILKGLKYAFFYLKHRSYKL</sequence>
<evidence type="ECO:0000313" key="2">
    <source>
        <dbReference type="EMBL" id="MCG9970425.1"/>
    </source>
</evidence>
<evidence type="ECO:0000259" key="1">
    <source>
        <dbReference type="Pfam" id="PF00535"/>
    </source>
</evidence>
<dbReference type="PANTHER" id="PTHR22916">
    <property type="entry name" value="GLYCOSYLTRANSFERASE"/>
    <property type="match status" value="1"/>
</dbReference>
<keyword evidence="3" id="KW-1185">Reference proteome</keyword>
<name>A0A9X2A4F9_9FLAO</name>